<dbReference type="FunFam" id="1.10.238.10:FF:000243">
    <property type="entry name" value="EF-hand calcium binding domain 6"/>
    <property type="match status" value="1"/>
</dbReference>
<feature type="domain" description="EF-hand" evidence="13">
    <location>
        <begin position="1724"/>
        <end position="1757"/>
    </location>
</feature>
<dbReference type="GO" id="GO:0046933">
    <property type="term" value="F:proton-transporting ATP synthase activity, rotational mechanism"/>
    <property type="evidence" value="ECO:0007669"/>
    <property type="project" value="InterPro"/>
</dbReference>
<feature type="compositionally biased region" description="Polar residues" evidence="12">
    <location>
        <begin position="1512"/>
        <end position="1521"/>
    </location>
</feature>
<evidence type="ECO:0000256" key="1">
    <source>
        <dbReference type="ARBA" id="ARBA00004370"/>
    </source>
</evidence>
<evidence type="ECO:0000256" key="8">
    <source>
        <dbReference type="ARBA" id="ARBA00023065"/>
    </source>
</evidence>
<feature type="region of interest" description="Disordered" evidence="12">
    <location>
        <begin position="245"/>
        <end position="282"/>
    </location>
</feature>
<dbReference type="FunFam" id="1.10.238.10:FF:000121">
    <property type="entry name" value="EF-hand calcium-binding domain-containing protein 6"/>
    <property type="match status" value="4"/>
</dbReference>
<feature type="region of interest" description="Disordered" evidence="12">
    <location>
        <begin position="1507"/>
        <end position="1532"/>
    </location>
</feature>
<keyword evidence="15" id="KW-1185">Reference proteome</keyword>
<dbReference type="SUPFAM" id="SSF47473">
    <property type="entry name" value="EF-hand"/>
    <property type="match status" value="7"/>
</dbReference>
<dbReference type="Pfam" id="PF08976">
    <property type="entry name" value="EF-hand_11"/>
    <property type="match status" value="3"/>
</dbReference>
<feature type="domain" description="EF-hand" evidence="13">
    <location>
        <begin position="1332"/>
        <end position="1367"/>
    </location>
</feature>
<organism evidence="14 15">
    <name type="scientific">Mytilus coruscus</name>
    <name type="common">Sea mussel</name>
    <dbReference type="NCBI Taxonomy" id="42192"/>
    <lineage>
        <taxon>Eukaryota</taxon>
        <taxon>Metazoa</taxon>
        <taxon>Spiralia</taxon>
        <taxon>Lophotrochozoa</taxon>
        <taxon>Mollusca</taxon>
        <taxon>Bivalvia</taxon>
        <taxon>Autobranchia</taxon>
        <taxon>Pteriomorphia</taxon>
        <taxon>Mytilida</taxon>
        <taxon>Mytiloidea</taxon>
        <taxon>Mytilidae</taxon>
        <taxon>Mytilinae</taxon>
        <taxon>Mytilus</taxon>
    </lineage>
</organism>
<dbReference type="InterPro" id="IPR002048">
    <property type="entry name" value="EF_hand_dom"/>
</dbReference>
<dbReference type="GO" id="GO:0005509">
    <property type="term" value="F:calcium ion binding"/>
    <property type="evidence" value="ECO:0007669"/>
    <property type="project" value="InterPro"/>
</dbReference>
<proteinExistence type="inferred from homology"/>
<evidence type="ECO:0000256" key="3">
    <source>
        <dbReference type="ARBA" id="ARBA00022448"/>
    </source>
</evidence>
<dbReference type="InterPro" id="IPR011992">
    <property type="entry name" value="EF-hand-dom_pair"/>
</dbReference>
<evidence type="ECO:0000256" key="4">
    <source>
        <dbReference type="ARBA" id="ARBA00022553"/>
    </source>
</evidence>
<reference evidence="14 15" key="1">
    <citation type="submission" date="2020-06" db="EMBL/GenBank/DDBJ databases">
        <authorList>
            <person name="Li R."/>
            <person name="Bekaert M."/>
        </authorList>
    </citation>
    <scope>NUCLEOTIDE SEQUENCE [LARGE SCALE GENOMIC DNA]</scope>
    <source>
        <strain evidence="15">wild</strain>
    </source>
</reference>
<feature type="domain" description="EF-hand" evidence="13">
    <location>
        <begin position="644"/>
        <end position="679"/>
    </location>
</feature>
<dbReference type="InterPro" id="IPR052603">
    <property type="entry name" value="EFCB6"/>
</dbReference>
<dbReference type="Gene3D" id="1.10.520.20">
    <property type="entry name" value="N-terminal domain of the delta subunit of the F1F0-ATP synthase"/>
    <property type="match status" value="1"/>
</dbReference>
<feature type="domain" description="EF-hand" evidence="13">
    <location>
        <begin position="1133"/>
        <end position="1168"/>
    </location>
</feature>
<dbReference type="HAMAP" id="MF_01416">
    <property type="entry name" value="ATP_synth_delta_bact"/>
    <property type="match status" value="1"/>
</dbReference>
<evidence type="ECO:0000256" key="10">
    <source>
        <dbReference type="ARBA" id="ARBA00023310"/>
    </source>
</evidence>
<evidence type="ECO:0000313" key="15">
    <source>
        <dbReference type="Proteomes" id="UP000507470"/>
    </source>
</evidence>
<name>A0A6J8F5T6_MYTCO</name>
<dbReference type="InterPro" id="IPR000711">
    <property type="entry name" value="ATPase_OSCP/dsu"/>
</dbReference>
<keyword evidence="9" id="KW-0472">Membrane</keyword>
<keyword evidence="8" id="KW-0406">Ion transport</keyword>
<dbReference type="NCBIfam" id="TIGR01145">
    <property type="entry name" value="ATP_synt_delta"/>
    <property type="match status" value="1"/>
</dbReference>
<dbReference type="OrthoDB" id="26525at2759"/>
<dbReference type="FunFam" id="1.10.238.10:FF:000179">
    <property type="entry name" value="EF-hand calcium-binding domain-containing protein 6"/>
    <property type="match status" value="1"/>
</dbReference>
<gene>
    <name evidence="14" type="ORF">MCOR_58510</name>
</gene>
<dbReference type="Pfam" id="PF00213">
    <property type="entry name" value="OSCP"/>
    <property type="match status" value="1"/>
</dbReference>
<comment type="similarity">
    <text evidence="2">Belongs to the ATPase delta chain family.</text>
</comment>
<dbReference type="Pfam" id="PF13202">
    <property type="entry name" value="EF-hand_5"/>
    <property type="match status" value="1"/>
</dbReference>
<feature type="domain" description="EF-hand" evidence="13">
    <location>
        <begin position="990"/>
        <end position="1025"/>
    </location>
</feature>
<keyword evidence="7" id="KW-0106">Calcium</keyword>
<keyword evidence="3" id="KW-0813">Transport</keyword>
<dbReference type="InterPro" id="IPR015070">
    <property type="entry name" value="EF_hand_DJBP"/>
</dbReference>
<sequence length="1757" mass="203559">MAASRFSTLVRQFSSSAVRKQLVTPPVQVFGIEGRYATALYSAATKQKQLDSVESELKTLKTIIKTDKPFAEFLQNPTFSLKERTDTLAGIAKKQKLSALTSNLFGALAENGKLNKLSGVLDAFEKIMSAHKGEVDCVVTTAKAMNASNEKELRTVLQSFLKPGEKLFLTLKTDPKLIGGMVVTIADKYVDMSMASKINTYTKLIKQAVLVSAFHGRIRMGRLDRDVRMSSAAVMPIFLPDSQGAPLTERPSVKNSGSRLRSGRNGPPSSLGSPSSVQSPNASLSSIEIEALMREKVRTKHQDIMQAFMTYDIENNGGVTKGEFRRVLESFCFPLTTEQFDAVVAKVEKNSNNTVKYGDFLNKFYGQHRPPTSQSRIGGFQKMMLPPASAREINVDMIEKMLRDKISGNVKPVIKALQLFDYNRDGKIQRHEMRRVIENYCFKLNDQQFDKLWQRYDFHHTGMVNYKEFLHRLGIAVANQIRPLPDNAKGALVWQQQGPQQSGKHFKQRRDDEAALQKMNFNQIELEFRNRMRVNHLNLKKIFLSFDRHLDGFINLDDLKSILIQFTIPMSDQLFTQLMERCGVRGSTKISWEAFLDKFQDAQSNGNGQTLPIKPAHKFFPIREGMKTIEVEDIWKLLYKHVQNHYPSLKQAFLEIDATRKGRITRKELRNIIEKFTFRLDDEQFKQLMLKLDPFHTNNISYHQFLQLFEETDDLKEGHKWLRSTHRFNENTKPVVMAWETIEEILREKITENWKNVSGAIMDYDHRREGKIAASKMKKVIDLYVLPVSDSHFENMLSRCKDCVDGKVNYIEFLENLKVDVRPGDLIGLSHQITNGCDQRENDRLGEQVVRQYKNSKREKDRTGMMTADEVIIRLKDRMSQHQIQIRQSFLSFDKSGRGKVFKRHFREVLASYGMVMSDEQFQELTRMLGFENGSLSYTDFIQAFEDPRIQGPGEDIQRSGNHRVNPIRGDEEGMTADQVEAKLRQKLRENFANLRAAFYKFDDDHNGLINKRNFRRILDSFMCIMSESEFEILCKKLGISKNTKISYEEFLQRFEVRDTAEGHKWLNSVHRWNETLPTPEFTAENAFEALREKVHLQWRDIAKAFMSVDSSGRGIVTKRDLRELLFKFVLPMGPEEFKKLWKMYDDSGKGYITHTDLLAKMGVSEHFTPSDDVGTSTKIIDESKRTLLDHNETQLKKQERITLHQAQKTAFMSAEQVARQLRDKIRDNYNDFYSAFRKYDTKKKGSLSVSEIQNVLNDHNLFMNDENFFRLMDSIGLRTNRSRLNYEEFLHAFEDGRKSSYGNRPTKIDIVENHGLSPQDAENRVRETVAQQTDVLGRAFGSFDKTGSNLIPAEDFRRILDIFVFKMTNQQWKHLLSKLQTTDNMINYALFLDQYNQTEQEDTEKWLAALQKSIRDQTPTLLMIDDLQDCIREAVQGHFYLLTQAFTDVDYAGIGAVTKEDFKNLFTKNIMRTSDEQFEKLWGSLPINDFGNLDYKEFLRRYSGDRPELKQSVQRPSSTMPRACPPSRAMSRSMTQLDFGRSGSRMQMSRARSRLSTPMINAETAENILKNTVFRNWKNIQRHCRNQDQQNTGTIKVEQLRDILIANGVDMPEEEFFDLMTKYDLKENGTFAYVEFLRHFILSLKPKEETNLMSRRKLPPTRASMSAGHTSNNFFDAMIRVRDCVLENWKEMRRTFRNVDSGNTGIVDSLEFRQILRQFNVNLSEEEFFHLLSYYDKNLDGKVSYNDFIRAYLQHA</sequence>
<feature type="domain" description="EF-hand" evidence="13">
    <location>
        <begin position="1688"/>
        <end position="1723"/>
    </location>
</feature>
<dbReference type="EMBL" id="CACVKT020010478">
    <property type="protein sequence ID" value="CAC5426841.1"/>
    <property type="molecule type" value="Genomic_DNA"/>
</dbReference>
<dbReference type="InterPro" id="IPR026015">
    <property type="entry name" value="ATP_synth_OSCP/delta_N_sf"/>
</dbReference>
<dbReference type="SUPFAM" id="SSF47928">
    <property type="entry name" value="N-terminal domain of the delta subunit of the F1F0-ATP synthase"/>
    <property type="match status" value="1"/>
</dbReference>
<evidence type="ECO:0000256" key="12">
    <source>
        <dbReference type="SAM" id="MobiDB-lite"/>
    </source>
</evidence>
<dbReference type="PANTHER" id="PTHR20875:SF2">
    <property type="entry name" value="EF-HAND CALCIUM-BINDING DOMAIN-CONTAINING PROTEIN 6"/>
    <property type="match status" value="1"/>
</dbReference>
<evidence type="ECO:0000256" key="11">
    <source>
        <dbReference type="ARBA" id="ARBA00033369"/>
    </source>
</evidence>
<keyword evidence="5" id="KW-0677">Repeat</keyword>
<feature type="compositionally biased region" description="Low complexity" evidence="12">
    <location>
        <begin position="263"/>
        <end position="280"/>
    </location>
</feature>
<evidence type="ECO:0000259" key="13">
    <source>
        <dbReference type="PROSITE" id="PS50222"/>
    </source>
</evidence>
<accession>A0A6J8F5T6</accession>
<keyword evidence="4" id="KW-0597">Phosphoprotein</keyword>
<dbReference type="Gene3D" id="1.10.238.10">
    <property type="entry name" value="EF-hand"/>
    <property type="match status" value="13"/>
</dbReference>
<dbReference type="CDD" id="cd00051">
    <property type="entry name" value="EFh"/>
    <property type="match status" value="3"/>
</dbReference>
<dbReference type="PROSITE" id="PS00018">
    <property type="entry name" value="EF_HAND_1"/>
    <property type="match status" value="1"/>
</dbReference>
<evidence type="ECO:0000313" key="14">
    <source>
        <dbReference type="EMBL" id="CAC5426841.1"/>
    </source>
</evidence>
<feature type="domain" description="EF-hand" evidence="13">
    <location>
        <begin position="534"/>
        <end position="569"/>
    </location>
</feature>
<dbReference type="PANTHER" id="PTHR20875">
    <property type="entry name" value="EF-HAND CALCIUM-BINDING DOMAIN-CONTAINING PROTEIN 6-RELATED"/>
    <property type="match status" value="1"/>
</dbReference>
<dbReference type="PROSITE" id="PS50222">
    <property type="entry name" value="EF_HAND_2"/>
    <property type="match status" value="11"/>
</dbReference>
<comment type="subcellular location">
    <subcellularLocation>
        <location evidence="1">Membrane</location>
    </subcellularLocation>
</comment>
<dbReference type="Pfam" id="PF13499">
    <property type="entry name" value="EF-hand_7"/>
    <property type="match status" value="3"/>
</dbReference>
<evidence type="ECO:0000256" key="6">
    <source>
        <dbReference type="ARBA" id="ARBA00022781"/>
    </source>
</evidence>
<dbReference type="Proteomes" id="UP000507470">
    <property type="component" value="Unassembled WGS sequence"/>
</dbReference>
<keyword evidence="10" id="KW-0066">ATP synthesis</keyword>
<feature type="domain" description="EF-hand" evidence="13">
    <location>
        <begin position="299"/>
        <end position="334"/>
    </location>
</feature>
<dbReference type="GO" id="GO:0016020">
    <property type="term" value="C:membrane"/>
    <property type="evidence" value="ECO:0007669"/>
    <property type="project" value="UniProtKB-SubCell"/>
</dbReference>
<evidence type="ECO:0000256" key="5">
    <source>
        <dbReference type="ARBA" id="ARBA00022737"/>
    </source>
</evidence>
<evidence type="ECO:0000256" key="9">
    <source>
        <dbReference type="ARBA" id="ARBA00023136"/>
    </source>
</evidence>
<dbReference type="InterPro" id="IPR018247">
    <property type="entry name" value="EF_Hand_1_Ca_BS"/>
</dbReference>
<evidence type="ECO:0000256" key="2">
    <source>
        <dbReference type="ARBA" id="ARBA00007046"/>
    </source>
</evidence>
<feature type="domain" description="EF-hand" evidence="13">
    <location>
        <begin position="1228"/>
        <end position="1263"/>
    </location>
</feature>
<evidence type="ECO:0000256" key="7">
    <source>
        <dbReference type="ARBA" id="ARBA00022837"/>
    </source>
</evidence>
<protein>
    <recommendedName>
        <fullName evidence="11">Oligomycin sensitivity conferral protein</fullName>
    </recommendedName>
</protein>
<feature type="domain" description="EF-hand" evidence="13">
    <location>
        <begin position="444"/>
        <end position="479"/>
    </location>
</feature>
<feature type="domain" description="EF-hand" evidence="13">
    <location>
        <begin position="408"/>
        <end position="443"/>
    </location>
</feature>
<keyword evidence="6" id="KW-0375">Hydrogen ion transport</keyword>
<dbReference type="PRINTS" id="PR00125">
    <property type="entry name" value="ATPASEDELTA"/>
</dbReference>
<dbReference type="SMART" id="SM00054">
    <property type="entry name" value="EFh"/>
    <property type="match status" value="15"/>
</dbReference>